<keyword evidence="4" id="KW-1185">Reference proteome</keyword>
<protein>
    <recommendedName>
        <fullName evidence="2">Transposable element P transposase-like RNase H domain-containing protein</fullName>
    </recommendedName>
</protein>
<comment type="caution">
    <text evidence="3">The sequence shown here is derived from an EMBL/GenBank/DDBJ whole genome shotgun (WGS) entry which is preliminary data.</text>
</comment>
<organism evidence="3 4">
    <name type="scientific">Megalurothrips usitatus</name>
    <name type="common">bean blossom thrips</name>
    <dbReference type="NCBI Taxonomy" id="439358"/>
    <lineage>
        <taxon>Eukaryota</taxon>
        <taxon>Metazoa</taxon>
        <taxon>Ecdysozoa</taxon>
        <taxon>Arthropoda</taxon>
        <taxon>Hexapoda</taxon>
        <taxon>Insecta</taxon>
        <taxon>Pterygota</taxon>
        <taxon>Neoptera</taxon>
        <taxon>Paraneoptera</taxon>
        <taxon>Thysanoptera</taxon>
        <taxon>Terebrantia</taxon>
        <taxon>Thripoidea</taxon>
        <taxon>Thripidae</taxon>
        <taxon>Megalurothrips</taxon>
    </lineage>
</organism>
<proteinExistence type="predicted"/>
<dbReference type="AlphaFoldDB" id="A0AAV7XL91"/>
<evidence type="ECO:0000313" key="4">
    <source>
        <dbReference type="Proteomes" id="UP001075354"/>
    </source>
</evidence>
<name>A0AAV7XL91_9NEOP</name>
<feature type="region of interest" description="Disordered" evidence="1">
    <location>
        <begin position="1"/>
        <end position="78"/>
    </location>
</feature>
<feature type="compositionally biased region" description="Basic and acidic residues" evidence="1">
    <location>
        <begin position="50"/>
        <end position="67"/>
    </location>
</feature>
<feature type="domain" description="Transposable element P transposase-like RNase H" evidence="2">
    <location>
        <begin position="588"/>
        <end position="720"/>
    </location>
</feature>
<dbReference type="EMBL" id="JAPTSV010000008">
    <property type="protein sequence ID" value="KAJ1525355.1"/>
    <property type="molecule type" value="Genomic_DNA"/>
</dbReference>
<evidence type="ECO:0000256" key="1">
    <source>
        <dbReference type="SAM" id="MobiDB-lite"/>
    </source>
</evidence>
<sequence length="989" mass="111396">MPRRRRNASGGGTKRKNPKLESPPSDASVEDKHQKVITKSSTSSSSHGLEAGKADDSHGDPPIKESQESASHSISPNDEALDFSKCAMSSIDQTEDEASISSPSGMVSVTLEVNEEGEVTIGNQGKENDFSSYEIKVEEVDCGTHILDEEADPLSGCPDHPKLTPLNPEFVSELERSLNSGVPSDWFCKAYDGGLNVMLLSRCKEKAIQRRVCFPFSGGVEISVHRKQLLSIDVQEHLEGLLPIVPITFVNCPEFIDHALKVVARVWSLEVCGGADVNDLKDQWAYEKGGMIDFNPYGEIRYAMAFRSVQCKLLVKSSNWRCKECMKLYTSLHRRQVLKFQKQLSIATGISSATSNLGSAPTVSENSKPNTGIVYILPRRDIPQNLSLSAISDKVYSLRDGEYSKLPLSSGPQVPVKEFSKLPSSSGPQLPVKEYSKLPSSSGPQLPVKEKTLQTVPRLEYVNLMDMRPNYSGITVSIEEVSKRNIALELKNFGVTVNEALASDFTEILKGCVLSDIQKLFLEMQVELGNMKKPCEIKWHPTLIRLALMTRTTSNTAATGVITLPSGKVLFNFSQVLFRIKDVQKADFEQLHTKYLEKPSDRSDIYHVLLLDEIDVHNNLVYQKSNGELIGFVKLSDVKTEVEQLEAFILQKRNITRPKHYILLVYMVKSITCGLKEVVGLLDRDMLSREMLYDTTWDIIKSLEENKIKIIGVVLNGSSKLKEFMSLHTPEKKLESGQVYCTVNLKVPNEERLLFFFIDAAYLLKEIRNCFELSGSTGAANSPNPSRMLTRNKENIDWKTIVKLYLHYKWPSSQIDSQTVFLTDYSRQRASLAAAVFSDAVAKDLQSRFWPYTVETVIFITKVHNFFKCFLDVDVAEGNESAEPLPPYTSIEDPRFAKMLEFIDYLSSWKAEMEERIDLPPSERSRLFLDTEIVDDLEVSFRAFMDVLSFLWSKGTKEVTPNSFWLEPLGKYLKHGWFGFLQIPNYRIS</sequence>
<evidence type="ECO:0000313" key="3">
    <source>
        <dbReference type="EMBL" id="KAJ1525355.1"/>
    </source>
</evidence>
<dbReference type="Proteomes" id="UP001075354">
    <property type="component" value="Chromosome 8"/>
</dbReference>
<dbReference type="InterPro" id="IPR048365">
    <property type="entry name" value="TNP-like_RNaseH_N"/>
</dbReference>
<dbReference type="Pfam" id="PF21787">
    <property type="entry name" value="TNP-like_RNaseH_N"/>
    <property type="match status" value="1"/>
</dbReference>
<evidence type="ECO:0000259" key="2">
    <source>
        <dbReference type="Pfam" id="PF21787"/>
    </source>
</evidence>
<feature type="region of interest" description="Disordered" evidence="1">
    <location>
        <begin position="407"/>
        <end position="447"/>
    </location>
</feature>
<reference evidence="3" key="1">
    <citation type="submission" date="2022-12" db="EMBL/GenBank/DDBJ databases">
        <title>Chromosome-level genome assembly of the bean flower thrips Megalurothrips usitatus.</title>
        <authorList>
            <person name="Ma L."/>
            <person name="Liu Q."/>
            <person name="Li H."/>
            <person name="Cai W."/>
        </authorList>
    </citation>
    <scope>NUCLEOTIDE SEQUENCE</scope>
    <source>
        <strain evidence="3">Cailab_2022a</strain>
    </source>
</reference>
<accession>A0AAV7XL91</accession>
<feature type="compositionally biased region" description="Basic residues" evidence="1">
    <location>
        <begin position="1"/>
        <end position="17"/>
    </location>
</feature>
<gene>
    <name evidence="3" type="ORF">ONE63_010172</name>
</gene>